<dbReference type="EMBL" id="JNVU01000029">
    <property type="protein sequence ID" value="KEI44079.1"/>
    <property type="molecule type" value="Genomic_DNA"/>
</dbReference>
<accession>A0A073B8N0</accession>
<dbReference type="AlphaFoldDB" id="A0A073B8N0"/>
<evidence type="ECO:0000313" key="1">
    <source>
        <dbReference type="EMBL" id="KEI44079.1"/>
    </source>
</evidence>
<sequence>METTTQASSVTSSRSQLRHADPALNWAPLSDLTAAAAQAAGDSGTVAITRGFDRTSRQRAKALRDLLNERGLAAIELTPAPGSERLVADTKVDAVINLIGAGSWQPYRIAAKLGAPVLTPRPGETAGEEAKRSVIGLSTDTGERDVALSHVALRSEDPAEAQLLIEHDGEQLTVPGGWVTIALQEENLEVKFGGTDVAERTLTAQQVRVAATGSLYQLVRDEMPIADYEGAITFEAEPNALIVRPV</sequence>
<organism evidence="1 2">
    <name type="scientific">Saccharopolyspora rectivirgula</name>
    <dbReference type="NCBI Taxonomy" id="28042"/>
    <lineage>
        <taxon>Bacteria</taxon>
        <taxon>Bacillati</taxon>
        <taxon>Actinomycetota</taxon>
        <taxon>Actinomycetes</taxon>
        <taxon>Pseudonocardiales</taxon>
        <taxon>Pseudonocardiaceae</taxon>
        <taxon>Saccharopolyspora</taxon>
    </lineage>
</organism>
<dbReference type="Proteomes" id="UP000031419">
    <property type="component" value="Unassembled WGS sequence"/>
</dbReference>
<dbReference type="OrthoDB" id="3699020at2"/>
<comment type="caution">
    <text evidence="1">The sequence shown here is derived from an EMBL/GenBank/DDBJ whole genome shotgun (WGS) entry which is preliminary data.</text>
</comment>
<protein>
    <submittedName>
        <fullName evidence="1">Uncharacterized protein</fullName>
    </submittedName>
</protein>
<dbReference type="eggNOG" id="ENOG5033BFK">
    <property type="taxonomic scope" value="Bacteria"/>
</dbReference>
<keyword evidence="2" id="KW-1185">Reference proteome</keyword>
<name>A0A073B8N0_9PSEU</name>
<proteinExistence type="predicted"/>
<dbReference type="STRING" id="28042.GU90_11390"/>
<gene>
    <name evidence="1" type="ORF">GU90_11390</name>
</gene>
<evidence type="ECO:0000313" key="2">
    <source>
        <dbReference type="Proteomes" id="UP000031419"/>
    </source>
</evidence>
<reference evidence="1 2" key="1">
    <citation type="submission" date="2014-06" db="EMBL/GenBank/DDBJ databases">
        <title>Saccharopolyspora rectivirgula DSM-43113 Genome sequencing.</title>
        <authorList>
            <person name="Barrera C."/>
            <person name="Millon L."/>
            <person name="Rognon B."/>
            <person name="Zaugg C."/>
            <person name="Monod M."/>
        </authorList>
    </citation>
    <scope>NUCLEOTIDE SEQUENCE [LARGE SCALE GENOMIC DNA]</scope>
    <source>
        <strain evidence="1 2">DSM 43113</strain>
    </source>
</reference>